<accession>A0AAW1W8V9</accession>
<evidence type="ECO:0000313" key="3">
    <source>
        <dbReference type="Proteomes" id="UP001457282"/>
    </source>
</evidence>
<evidence type="ECO:0000313" key="2">
    <source>
        <dbReference type="EMBL" id="KAK9921121.1"/>
    </source>
</evidence>
<dbReference type="EMBL" id="JBEDUW010000006">
    <property type="protein sequence ID" value="KAK9921121.1"/>
    <property type="molecule type" value="Genomic_DNA"/>
</dbReference>
<dbReference type="AlphaFoldDB" id="A0AAW1W8V9"/>
<proteinExistence type="predicted"/>
<name>A0AAW1W8V9_RUBAR</name>
<dbReference type="Proteomes" id="UP001457282">
    <property type="component" value="Unassembled WGS sequence"/>
</dbReference>
<feature type="compositionally biased region" description="Polar residues" evidence="1">
    <location>
        <begin position="27"/>
        <end position="38"/>
    </location>
</feature>
<comment type="caution">
    <text evidence="2">The sequence shown here is derived from an EMBL/GenBank/DDBJ whole genome shotgun (WGS) entry which is preliminary data.</text>
</comment>
<keyword evidence="3" id="KW-1185">Reference proteome</keyword>
<reference evidence="2 3" key="1">
    <citation type="journal article" date="2023" name="G3 (Bethesda)">
        <title>A chromosome-length genome assembly and annotation of blackberry (Rubus argutus, cv. 'Hillquist').</title>
        <authorList>
            <person name="Bruna T."/>
            <person name="Aryal R."/>
            <person name="Dudchenko O."/>
            <person name="Sargent D.J."/>
            <person name="Mead D."/>
            <person name="Buti M."/>
            <person name="Cavallini A."/>
            <person name="Hytonen T."/>
            <person name="Andres J."/>
            <person name="Pham M."/>
            <person name="Weisz D."/>
            <person name="Mascagni F."/>
            <person name="Usai G."/>
            <person name="Natali L."/>
            <person name="Bassil N."/>
            <person name="Fernandez G.E."/>
            <person name="Lomsadze A."/>
            <person name="Armour M."/>
            <person name="Olukolu B."/>
            <person name="Poorten T."/>
            <person name="Britton C."/>
            <person name="Davik J."/>
            <person name="Ashrafi H."/>
            <person name="Aiden E.L."/>
            <person name="Borodovsky M."/>
            <person name="Worthington M."/>
        </authorList>
    </citation>
    <scope>NUCLEOTIDE SEQUENCE [LARGE SCALE GENOMIC DNA]</scope>
    <source>
        <strain evidence="2">PI 553951</strain>
    </source>
</reference>
<evidence type="ECO:0000256" key="1">
    <source>
        <dbReference type="SAM" id="MobiDB-lite"/>
    </source>
</evidence>
<organism evidence="2 3">
    <name type="scientific">Rubus argutus</name>
    <name type="common">Southern blackberry</name>
    <dbReference type="NCBI Taxonomy" id="59490"/>
    <lineage>
        <taxon>Eukaryota</taxon>
        <taxon>Viridiplantae</taxon>
        <taxon>Streptophyta</taxon>
        <taxon>Embryophyta</taxon>
        <taxon>Tracheophyta</taxon>
        <taxon>Spermatophyta</taxon>
        <taxon>Magnoliopsida</taxon>
        <taxon>eudicotyledons</taxon>
        <taxon>Gunneridae</taxon>
        <taxon>Pentapetalae</taxon>
        <taxon>rosids</taxon>
        <taxon>fabids</taxon>
        <taxon>Rosales</taxon>
        <taxon>Rosaceae</taxon>
        <taxon>Rosoideae</taxon>
        <taxon>Rosoideae incertae sedis</taxon>
        <taxon>Rubus</taxon>
    </lineage>
</organism>
<protein>
    <submittedName>
        <fullName evidence="2">Uncharacterized protein</fullName>
    </submittedName>
</protein>
<feature type="compositionally biased region" description="Polar residues" evidence="1">
    <location>
        <begin position="1"/>
        <end position="18"/>
    </location>
</feature>
<sequence length="125" mass="13444">MKSQNRPSPNPQPANINHQPKFPIKSNPCSDSRSQDHLQFTYQTPITDPHNQLPILCLRRTHEAAASSLPALASPSAPLLRPVAHLCRTALGVSLFTAPPVLHRGVSVAITTGPCSHLSLHNAAL</sequence>
<gene>
    <name evidence="2" type="ORF">M0R45_029647</name>
</gene>
<feature type="region of interest" description="Disordered" evidence="1">
    <location>
        <begin position="1"/>
        <end position="38"/>
    </location>
</feature>